<dbReference type="EMBL" id="JACGCI010000007">
    <property type="protein sequence ID" value="KAF6762466.1"/>
    <property type="molecule type" value="Genomic_DNA"/>
</dbReference>
<gene>
    <name evidence="2" type="ORF">DFP72DRAFT_1060712</name>
</gene>
<evidence type="ECO:0000313" key="3">
    <source>
        <dbReference type="Proteomes" id="UP000521943"/>
    </source>
</evidence>
<feature type="region of interest" description="Disordered" evidence="1">
    <location>
        <begin position="165"/>
        <end position="264"/>
    </location>
</feature>
<dbReference type="Proteomes" id="UP000521943">
    <property type="component" value="Unassembled WGS sequence"/>
</dbReference>
<organism evidence="2 3">
    <name type="scientific">Ephemerocybe angulata</name>
    <dbReference type="NCBI Taxonomy" id="980116"/>
    <lineage>
        <taxon>Eukaryota</taxon>
        <taxon>Fungi</taxon>
        <taxon>Dikarya</taxon>
        <taxon>Basidiomycota</taxon>
        <taxon>Agaricomycotina</taxon>
        <taxon>Agaricomycetes</taxon>
        <taxon>Agaricomycetidae</taxon>
        <taxon>Agaricales</taxon>
        <taxon>Agaricineae</taxon>
        <taxon>Psathyrellaceae</taxon>
        <taxon>Ephemerocybe</taxon>
    </lineage>
</organism>
<protein>
    <submittedName>
        <fullName evidence="2">Uncharacterized protein</fullName>
    </submittedName>
</protein>
<feature type="compositionally biased region" description="Polar residues" evidence="1">
    <location>
        <begin position="214"/>
        <end position="227"/>
    </location>
</feature>
<feature type="region of interest" description="Disordered" evidence="1">
    <location>
        <begin position="468"/>
        <end position="526"/>
    </location>
</feature>
<evidence type="ECO:0000256" key="1">
    <source>
        <dbReference type="SAM" id="MobiDB-lite"/>
    </source>
</evidence>
<feature type="compositionally biased region" description="Polar residues" evidence="1">
    <location>
        <begin position="165"/>
        <end position="175"/>
    </location>
</feature>
<feature type="compositionally biased region" description="Polar residues" evidence="1">
    <location>
        <begin position="182"/>
        <end position="195"/>
    </location>
</feature>
<name>A0A8H6IEN3_9AGAR</name>
<dbReference type="OrthoDB" id="10365309at2759"/>
<keyword evidence="3" id="KW-1185">Reference proteome</keyword>
<feature type="region of interest" description="Disordered" evidence="1">
    <location>
        <begin position="541"/>
        <end position="599"/>
    </location>
</feature>
<dbReference type="CDD" id="cd00084">
    <property type="entry name" value="HMG-box_SF"/>
    <property type="match status" value="1"/>
</dbReference>
<evidence type="ECO:0000313" key="2">
    <source>
        <dbReference type="EMBL" id="KAF6762466.1"/>
    </source>
</evidence>
<feature type="compositionally biased region" description="Low complexity" evidence="1">
    <location>
        <begin position="228"/>
        <end position="243"/>
    </location>
</feature>
<proteinExistence type="predicted"/>
<accession>A0A8H6IEN3</accession>
<comment type="caution">
    <text evidence="2">The sequence shown here is derived from an EMBL/GenBank/DDBJ whole genome shotgun (WGS) entry which is preliminary data.</text>
</comment>
<feature type="compositionally biased region" description="Basic and acidic residues" evidence="1">
    <location>
        <begin position="473"/>
        <end position="482"/>
    </location>
</feature>
<reference evidence="2 3" key="1">
    <citation type="submission" date="2020-07" db="EMBL/GenBank/DDBJ databases">
        <title>Comparative genomics of pyrophilous fungi reveals a link between fire events and developmental genes.</title>
        <authorList>
            <consortium name="DOE Joint Genome Institute"/>
            <person name="Steindorff A.S."/>
            <person name="Carver A."/>
            <person name="Calhoun S."/>
            <person name="Stillman K."/>
            <person name="Liu H."/>
            <person name="Lipzen A."/>
            <person name="Pangilinan J."/>
            <person name="Labutti K."/>
            <person name="Bruns T.D."/>
            <person name="Grigoriev I.V."/>
        </authorList>
    </citation>
    <scope>NUCLEOTIDE SEQUENCE [LARGE SCALE GENOMIC DNA]</scope>
    <source>
        <strain evidence="2 3">CBS 144469</strain>
    </source>
</reference>
<dbReference type="AlphaFoldDB" id="A0A8H6IEN3"/>
<sequence length="638" mass="68666">MSDHQMGTLPPFYQNAVVYQSTPGQSTSSGQQAPQIQPQGYPVPVYYPYGQYPQSYPGFHPSMPQHAHYPMTSNSYPYIPPQGLGGGQLQAQVNPYPGMSGTYQTPYHYAPNHWQSTSNQGSFQGSGSLPVLPSAVDQRTPQLQAQTNAMIEQWRYQTTGGIAQSAPTYAPSPSNRVELIGGSSSRPDLTLTRNVPASIVDRRLDSASPVGSHDVNSPAASSGTTLFSPNPSAASPATTTPSSYTPPPIASSSSGLPADGAGVDPADEVAREIAHLLELCHRKENPRPPCDYQLYQSDYCERKRIETHGSAAPLKKGKNPGGADGKQRMKEASAAWRELPEGCPERKACVDKAARLDREYRIANPEGYKPFTQGDVPETMQAFQRALDAMKKSGGRYAELQELLLKAWEIVREKRAFKIVKENFGKAPESQETGKGKKAVKIVTITKAHLTLVGELDLLRSQANSAATSTARADLKRSRVEEAAATSAPVASGSKRPTKKPRQGSLLRCPAPEAPLHTLSDQAIEPTVPEDTVVAETNEFSNTADNASSGGDPATPEVGDAALDGDNDTVAPEQESATCRWKRRSPAVADDSSQTNDAQACVEPDTHSEEFVAQVFQLQGFLALDTQNAFDWSTSLAQ</sequence>